<organism evidence="1 3">
    <name type="scientific">Streptococcus parauberis</name>
    <dbReference type="NCBI Taxonomy" id="1348"/>
    <lineage>
        <taxon>Bacteria</taxon>
        <taxon>Bacillati</taxon>
        <taxon>Bacillota</taxon>
        <taxon>Bacilli</taxon>
        <taxon>Lactobacillales</taxon>
        <taxon>Streptococcaceae</taxon>
        <taxon>Streptococcus</taxon>
    </lineage>
</organism>
<dbReference type="AlphaFoldDB" id="A0A854WFN0"/>
<dbReference type="Proteomes" id="UP000217465">
    <property type="component" value="Unassembled WGS sequence"/>
</dbReference>
<evidence type="ECO:0000313" key="1">
    <source>
        <dbReference type="EMBL" id="PCH13856.1"/>
    </source>
</evidence>
<protein>
    <submittedName>
        <fullName evidence="1">Uncharacterized protein</fullName>
    </submittedName>
</protein>
<dbReference type="EMBL" id="NSGR01000003">
    <property type="protein sequence ID" value="PCH14122.1"/>
    <property type="molecule type" value="Genomic_DNA"/>
</dbReference>
<comment type="caution">
    <text evidence="1">The sequence shown here is derived from an EMBL/GenBank/DDBJ whole genome shotgun (WGS) entry which is preliminary data.</text>
</comment>
<proteinExistence type="predicted"/>
<dbReference type="EMBL" id="NSGR01000004">
    <property type="protein sequence ID" value="PCH13856.1"/>
    <property type="molecule type" value="Genomic_DNA"/>
</dbReference>
<sequence>MEEKYLEYALEHLERELDIIDNPYIYEYDEDKDMEVHKKNPYYVVGVHDSPYYRSEITRDILDIKTRLGR</sequence>
<evidence type="ECO:0000313" key="3">
    <source>
        <dbReference type="Proteomes" id="UP000217465"/>
    </source>
</evidence>
<reference evidence="1 3" key="1">
    <citation type="submission" date="2016-06" db="EMBL/GenBank/DDBJ databases">
        <authorList>
            <person name="Haines A.N."/>
            <person name="Council K.R."/>
        </authorList>
    </citation>
    <scope>NUCLEOTIDE SEQUENCE [LARGE SCALE GENOMIC DNA]</scope>
    <source>
        <strain evidence="1 3">SP158-29</strain>
    </source>
</reference>
<gene>
    <name evidence="2" type="ORF">A9Y57_00124</name>
    <name evidence="1" type="ORF">A9Y57_00490</name>
</gene>
<name>A0A854WFN0_9STRE</name>
<evidence type="ECO:0000313" key="2">
    <source>
        <dbReference type="EMBL" id="PCH14122.1"/>
    </source>
</evidence>
<accession>A0A854WFN0</accession>
<dbReference type="RefSeq" id="WP_096633216.1">
    <property type="nucleotide sequence ID" value="NZ_NSGR01000003.1"/>
</dbReference>